<feature type="domain" description="Gamma-Tubulin ring complex non-core subunit mod21 N-terminal" evidence="9">
    <location>
        <begin position="170"/>
        <end position="262"/>
    </location>
</feature>
<dbReference type="CDD" id="cd22572">
    <property type="entry name" value="GCP5_NTD"/>
    <property type="match status" value="1"/>
</dbReference>
<feature type="compositionally biased region" description="Basic and acidic residues" evidence="7">
    <location>
        <begin position="256"/>
        <end position="272"/>
    </location>
</feature>
<feature type="compositionally biased region" description="Polar residues" evidence="7">
    <location>
        <begin position="63"/>
        <end position="75"/>
    </location>
</feature>
<dbReference type="PANTHER" id="PTHR19302:SF33">
    <property type="entry name" value="GAMMA-TUBULIN COMPLEX COMPONENT 5"/>
    <property type="match status" value="1"/>
</dbReference>
<dbReference type="InterPro" id="IPR032797">
    <property type="entry name" value="Mod21_N"/>
</dbReference>
<evidence type="ECO:0000259" key="8">
    <source>
        <dbReference type="Pfam" id="PF04130"/>
    </source>
</evidence>
<dbReference type="Pfam" id="PF17681">
    <property type="entry name" value="GCP_N_terminal"/>
    <property type="match status" value="1"/>
</dbReference>
<evidence type="ECO:0000256" key="7">
    <source>
        <dbReference type="SAM" id="MobiDB-lite"/>
    </source>
</evidence>
<evidence type="ECO:0000256" key="5">
    <source>
        <dbReference type="ARBA" id="ARBA00023212"/>
    </source>
</evidence>
<dbReference type="Gene3D" id="1.20.120.1900">
    <property type="entry name" value="Gamma-tubulin complex, C-terminal domain"/>
    <property type="match status" value="1"/>
</dbReference>
<dbReference type="GO" id="GO:0031122">
    <property type="term" value="P:cytoplasmic microtubule organization"/>
    <property type="evidence" value="ECO:0007669"/>
    <property type="project" value="TreeGrafter"/>
</dbReference>
<proteinExistence type="inferred from homology"/>
<dbReference type="GO" id="GO:0051011">
    <property type="term" value="F:microtubule minus-end binding"/>
    <property type="evidence" value="ECO:0007669"/>
    <property type="project" value="TreeGrafter"/>
</dbReference>
<feature type="compositionally biased region" description="Basic residues" evidence="7">
    <location>
        <begin position="1002"/>
        <end position="1011"/>
    </location>
</feature>
<evidence type="ECO:0000256" key="6">
    <source>
        <dbReference type="SAM" id="Coils"/>
    </source>
</evidence>
<dbReference type="InterPro" id="IPR007259">
    <property type="entry name" value="GCP"/>
</dbReference>
<organism evidence="11 12">
    <name type="scientific">Cylindrobasidium torrendii FP15055 ss-10</name>
    <dbReference type="NCBI Taxonomy" id="1314674"/>
    <lineage>
        <taxon>Eukaryota</taxon>
        <taxon>Fungi</taxon>
        <taxon>Dikarya</taxon>
        <taxon>Basidiomycota</taxon>
        <taxon>Agaricomycotina</taxon>
        <taxon>Agaricomycetes</taxon>
        <taxon>Agaricomycetidae</taxon>
        <taxon>Agaricales</taxon>
        <taxon>Marasmiineae</taxon>
        <taxon>Physalacriaceae</taxon>
        <taxon>Cylindrobasidium</taxon>
    </lineage>
</organism>
<feature type="domain" description="Gamma tubulin complex component C-terminal" evidence="8">
    <location>
        <begin position="755"/>
        <end position="1005"/>
    </location>
</feature>
<feature type="compositionally biased region" description="Pro residues" evidence="7">
    <location>
        <begin position="299"/>
        <end position="309"/>
    </location>
</feature>
<keyword evidence="4" id="KW-0493">Microtubule</keyword>
<feature type="compositionally biased region" description="Low complexity" evidence="7">
    <location>
        <begin position="38"/>
        <end position="58"/>
    </location>
</feature>
<evidence type="ECO:0000259" key="9">
    <source>
        <dbReference type="Pfam" id="PF14609"/>
    </source>
</evidence>
<name>A0A0D7BR06_9AGAR</name>
<dbReference type="OrthoDB" id="66546at2759"/>
<dbReference type="Pfam" id="PF14609">
    <property type="entry name" value="GCP5-Mod21_N"/>
    <property type="match status" value="1"/>
</dbReference>
<feature type="region of interest" description="Disordered" evidence="7">
    <location>
        <begin position="1"/>
        <end position="98"/>
    </location>
</feature>
<dbReference type="InterPro" id="IPR041470">
    <property type="entry name" value="GCP_N"/>
</dbReference>
<comment type="similarity">
    <text evidence="2">Belongs to the TUBGCP family.</text>
</comment>
<keyword evidence="12" id="KW-1185">Reference proteome</keyword>
<dbReference type="GO" id="GO:0005816">
    <property type="term" value="C:spindle pole body"/>
    <property type="evidence" value="ECO:0007669"/>
    <property type="project" value="UniProtKB-ARBA"/>
</dbReference>
<dbReference type="GO" id="GO:0051321">
    <property type="term" value="P:meiotic cell cycle"/>
    <property type="evidence" value="ECO:0007669"/>
    <property type="project" value="TreeGrafter"/>
</dbReference>
<dbReference type="GO" id="GO:0043015">
    <property type="term" value="F:gamma-tubulin binding"/>
    <property type="evidence" value="ECO:0007669"/>
    <property type="project" value="InterPro"/>
</dbReference>
<dbReference type="GO" id="GO:0000922">
    <property type="term" value="C:spindle pole"/>
    <property type="evidence" value="ECO:0007669"/>
    <property type="project" value="InterPro"/>
</dbReference>
<feature type="region of interest" description="Disordered" evidence="7">
    <location>
        <begin position="256"/>
        <end position="314"/>
    </location>
</feature>
<evidence type="ECO:0000256" key="2">
    <source>
        <dbReference type="ARBA" id="ARBA00010337"/>
    </source>
</evidence>
<evidence type="ECO:0000256" key="1">
    <source>
        <dbReference type="ARBA" id="ARBA00004245"/>
    </source>
</evidence>
<evidence type="ECO:0000256" key="4">
    <source>
        <dbReference type="ARBA" id="ARBA00022701"/>
    </source>
</evidence>
<dbReference type="AlphaFoldDB" id="A0A0D7BR06"/>
<dbReference type="InterPro" id="IPR059169">
    <property type="entry name" value="GCP5_N_ext"/>
</dbReference>
<dbReference type="GO" id="GO:0051225">
    <property type="term" value="P:spindle assembly"/>
    <property type="evidence" value="ECO:0007669"/>
    <property type="project" value="TreeGrafter"/>
</dbReference>
<evidence type="ECO:0000256" key="3">
    <source>
        <dbReference type="ARBA" id="ARBA00022490"/>
    </source>
</evidence>
<feature type="compositionally biased region" description="Acidic residues" evidence="7">
    <location>
        <begin position="1018"/>
        <end position="1034"/>
    </location>
</feature>
<dbReference type="EMBL" id="KN880440">
    <property type="protein sequence ID" value="KIY72852.1"/>
    <property type="molecule type" value="Genomic_DNA"/>
</dbReference>
<keyword evidence="3" id="KW-0963">Cytoplasm</keyword>
<reference evidence="11 12" key="1">
    <citation type="journal article" date="2015" name="Fungal Genet. Biol.">
        <title>Evolution of novel wood decay mechanisms in Agaricales revealed by the genome sequences of Fistulina hepatica and Cylindrobasidium torrendii.</title>
        <authorList>
            <person name="Floudas D."/>
            <person name="Held B.W."/>
            <person name="Riley R."/>
            <person name="Nagy L.G."/>
            <person name="Koehler G."/>
            <person name="Ransdell A.S."/>
            <person name="Younus H."/>
            <person name="Chow J."/>
            <person name="Chiniquy J."/>
            <person name="Lipzen A."/>
            <person name="Tritt A."/>
            <person name="Sun H."/>
            <person name="Haridas S."/>
            <person name="LaButti K."/>
            <person name="Ohm R.A."/>
            <person name="Kues U."/>
            <person name="Blanchette R.A."/>
            <person name="Grigoriev I.V."/>
            <person name="Minto R.E."/>
            <person name="Hibbett D.S."/>
        </authorList>
    </citation>
    <scope>NUCLEOTIDE SEQUENCE [LARGE SCALE GENOMIC DNA]</scope>
    <source>
        <strain evidence="11 12">FP15055 ss-10</strain>
    </source>
</reference>
<feature type="coiled-coil region" evidence="6">
    <location>
        <begin position="170"/>
        <end position="200"/>
    </location>
</feature>
<comment type="subcellular location">
    <subcellularLocation>
        <location evidence="1">Cytoplasm</location>
        <location evidence="1">Cytoskeleton</location>
    </subcellularLocation>
</comment>
<protein>
    <recommendedName>
        <fullName evidence="13">Spindle pole body component</fullName>
    </recommendedName>
</protein>
<gene>
    <name evidence="11" type="ORF">CYLTODRAFT_417629</name>
</gene>
<feature type="domain" description="Gamma tubulin complex component protein N-terminal" evidence="10">
    <location>
        <begin position="397"/>
        <end position="694"/>
    </location>
</feature>
<feature type="region of interest" description="Disordered" evidence="7">
    <location>
        <begin position="1002"/>
        <end position="1057"/>
    </location>
</feature>
<evidence type="ECO:0008006" key="13">
    <source>
        <dbReference type="Google" id="ProtNLM"/>
    </source>
</evidence>
<dbReference type="InterPro" id="IPR040457">
    <property type="entry name" value="GCP_C"/>
</dbReference>
<dbReference type="STRING" id="1314674.A0A0D7BR06"/>
<keyword evidence="5" id="KW-0206">Cytoskeleton</keyword>
<dbReference type="GO" id="GO:0005874">
    <property type="term" value="C:microtubule"/>
    <property type="evidence" value="ECO:0007669"/>
    <property type="project" value="UniProtKB-KW"/>
</dbReference>
<dbReference type="GO" id="GO:0007020">
    <property type="term" value="P:microtubule nucleation"/>
    <property type="evidence" value="ECO:0007669"/>
    <property type="project" value="InterPro"/>
</dbReference>
<evidence type="ECO:0000313" key="11">
    <source>
        <dbReference type="EMBL" id="KIY72852.1"/>
    </source>
</evidence>
<evidence type="ECO:0000313" key="12">
    <source>
        <dbReference type="Proteomes" id="UP000054007"/>
    </source>
</evidence>
<accession>A0A0D7BR06</accession>
<sequence length="1101" mass="123044">MKRTESEKPPSSTRRPRSAVIQPPPGHVSRPSSSQGVRPSPSGTRPPSRTAARPSSSTGFRGHNQTQSNAPSQGTYPRPGSSASVRPGSRAAQRPQSRLMQANRLKLTNLCEQLVRGIQGDENEDEYHAAIDYSVRTLSLEGMMLNKYGVVQDRTQVDARLRGHAQKARIQSHDELAEALEKAHQSLKEHSGQAHDLDEEIKTDLIPQHLQFLLALSSPPGQSTLSFASFYLTDIATTGRENEKLTWEKILQEEPFEGDHWDGISGNGRDDVPSDSDDELSVWTLSSEDLEVDDSDALPSPPTTPPPFLEPRLPHSASVPDVQLSISNRKEVEDLQSKQYWRQEWKIPIDHDGSKFDFGDASTLGPTIQRVLTRERLNVSTDLVHLSEKYIYEHDAVREILFALQGRKNVVFHWQDDAFRVTVTTPRLLHLSLASQMSIFNSLAEKCTSLQDLRHFVSRVFNAPNSSKSRTRTLEAFADAVDQEIGLLDTWCGKMEEDIIRAGAGISGASRVVSLLSLEIQLRNVFEESFVVLRRVVQAVFGDLTHPLRMSPAATTAALLDELFHAIQQNLERGETKTAGVLMRVFVRSSEPLWGMVGQWLKDGMGVGDADDLEDEFFIESNGLGAGMFGVGLLDADYWSEGYTLRLEDDDGRSKGLPAFFRPVAESVLASGKAIGLLKALSIPMPTDFIGWKKSSLAQLVSHATKEVDEAGGLFSVSVDTLSGLIHDELAPYCQRTARALSSALLDECNFWPTLHAIENLYLMRKGDSLSHFCDSLFVKIDSGKSWTDFHFLNTTFRDAVVAGLRPGAQGWIQPSLVRLSYRGRKPNRSVRSFDGMAMDYAVPFPLVYIFTPRTIQMYGEIFVFMVQIRRAKGILDRILMRGDRRRMDEMKTFYAVRSRLSWFINGLLDFITTYAIETRVLEFHQALRNASSLDEIIQLHEIQVDSLYERCLLKDDASPIHRSILSILDMALSFSDIFVSFAGSANTLDISRASILTTKRRTRTQRRQRRNTMSIEVDSDSNDDSEDEDEEVMPEPKTSSTVDREEAAPGDDLDNLDRISSELDVLVKFVRRNVEALSGGTDDAAPTFGVIAFTLEDWDA</sequence>
<dbReference type="GO" id="GO:0000930">
    <property type="term" value="C:gamma-tubulin complex"/>
    <property type="evidence" value="ECO:0007669"/>
    <property type="project" value="TreeGrafter"/>
</dbReference>
<dbReference type="InterPro" id="IPR042241">
    <property type="entry name" value="GCP_C_sf"/>
</dbReference>
<dbReference type="PANTHER" id="PTHR19302">
    <property type="entry name" value="GAMMA TUBULIN COMPLEX PROTEIN"/>
    <property type="match status" value="1"/>
</dbReference>
<evidence type="ECO:0000259" key="10">
    <source>
        <dbReference type="Pfam" id="PF17681"/>
    </source>
</evidence>
<keyword evidence="6" id="KW-0175">Coiled coil</keyword>
<dbReference type="Pfam" id="PF04130">
    <property type="entry name" value="GCP_C_terminal"/>
    <property type="match status" value="1"/>
</dbReference>
<dbReference type="Proteomes" id="UP000054007">
    <property type="component" value="Unassembled WGS sequence"/>
</dbReference>
<dbReference type="GO" id="GO:0000278">
    <property type="term" value="P:mitotic cell cycle"/>
    <property type="evidence" value="ECO:0007669"/>
    <property type="project" value="TreeGrafter"/>
</dbReference>